<gene>
    <name evidence="2" type="ORF">AT9943_LOCUS12577</name>
</gene>
<name>A0A7G2EPS3_ARATH</name>
<reference evidence="2 3" key="1">
    <citation type="submission" date="2020-09" db="EMBL/GenBank/DDBJ databases">
        <authorList>
            <person name="Ashkenazy H."/>
        </authorList>
    </citation>
    <scope>NUCLEOTIDE SEQUENCE [LARGE SCALE GENOMIC DNA]</scope>
    <source>
        <strain evidence="3">cv. Cdm-0</strain>
    </source>
</reference>
<evidence type="ECO:0000313" key="2">
    <source>
        <dbReference type="EMBL" id="CAD5324695.1"/>
    </source>
</evidence>
<sequence length="274" mass="30903">MKKKDCPGLQESKAKESKSLSQVKPANSKETTRNYYLPREFCSTKTQPGRKILPVLLPRRPKFSEEESKPAGNQNQFPSEREESYRSHHKRDSRLNPSRNLQWREKSPLCSDNHLETSASSRPRRPPLERNLTTTSPREVTAPSPPSKDQIMEELREVTIQYTSCVDPTESATRKQRVIQGEARDLMSNTADLILPAVANSAPSQPDLPVILTEENQSLRTFTGEEPTILSKELDAPVKRGRGRPPSAKPSLNLLGAKSQKRNLTIWSPKKTLT</sequence>
<dbReference type="AlphaFoldDB" id="A0A7G2EPS3"/>
<feature type="region of interest" description="Disordered" evidence="1">
    <location>
        <begin position="1"/>
        <end position="150"/>
    </location>
</feature>
<feature type="compositionally biased region" description="Basic and acidic residues" evidence="1">
    <location>
        <begin position="1"/>
        <end position="18"/>
    </location>
</feature>
<evidence type="ECO:0000313" key="3">
    <source>
        <dbReference type="Proteomes" id="UP000516314"/>
    </source>
</evidence>
<dbReference type="EMBL" id="LR881468">
    <property type="protein sequence ID" value="CAD5324695.1"/>
    <property type="molecule type" value="Genomic_DNA"/>
</dbReference>
<dbReference type="Proteomes" id="UP000516314">
    <property type="component" value="Chromosome 3"/>
</dbReference>
<protein>
    <submittedName>
        <fullName evidence="2">(thale cress) hypothetical protein</fullName>
    </submittedName>
</protein>
<accession>A0A7G2EPS3</accession>
<organism evidence="2 3">
    <name type="scientific">Arabidopsis thaliana</name>
    <name type="common">Mouse-ear cress</name>
    <dbReference type="NCBI Taxonomy" id="3702"/>
    <lineage>
        <taxon>Eukaryota</taxon>
        <taxon>Viridiplantae</taxon>
        <taxon>Streptophyta</taxon>
        <taxon>Embryophyta</taxon>
        <taxon>Tracheophyta</taxon>
        <taxon>Spermatophyta</taxon>
        <taxon>Magnoliopsida</taxon>
        <taxon>eudicotyledons</taxon>
        <taxon>Gunneridae</taxon>
        <taxon>Pentapetalae</taxon>
        <taxon>rosids</taxon>
        <taxon>malvids</taxon>
        <taxon>Brassicales</taxon>
        <taxon>Brassicaceae</taxon>
        <taxon>Camelineae</taxon>
        <taxon>Arabidopsis</taxon>
    </lineage>
</organism>
<evidence type="ECO:0000256" key="1">
    <source>
        <dbReference type="SAM" id="MobiDB-lite"/>
    </source>
</evidence>
<feature type="compositionally biased region" description="Polar residues" evidence="1">
    <location>
        <begin position="19"/>
        <end position="29"/>
    </location>
</feature>
<proteinExistence type="predicted"/>